<comment type="similarity">
    <text evidence="1 2">Belongs to the LOG family.</text>
</comment>
<dbReference type="AlphaFoldDB" id="A0A5J4KS11"/>
<dbReference type="PANTHER" id="PTHR31223:SF70">
    <property type="entry name" value="LOG FAMILY PROTEIN YJL055W"/>
    <property type="match status" value="1"/>
</dbReference>
<reference evidence="3 4" key="1">
    <citation type="submission" date="2019-10" db="EMBL/GenBank/DDBJ databases">
        <title>Dictyobacter vulcani sp. nov., within the class Ktedonobacteria, isolated from soil of volcanic Mt. Zao.</title>
        <authorList>
            <person name="Zheng Y."/>
            <person name="Wang C.M."/>
            <person name="Sakai Y."/>
            <person name="Abe K."/>
            <person name="Yokota A."/>
            <person name="Yabe S."/>
        </authorList>
    </citation>
    <scope>NUCLEOTIDE SEQUENCE [LARGE SCALE GENOMIC DNA]</scope>
    <source>
        <strain evidence="3 4">W12</strain>
    </source>
</reference>
<sequence>MRRICVFAGSNPGVRPEFAQATRDLGQELTVRGIGLVYGGGSLGLMGTLADATLAAGGEAIGVIPGGLFQREVAHQHLTKLYTVKSMHERKALMADLADAFIALPGGFGTFDELFEIVTWAQIGIHTKPIGLLNVTHFFDPLLSLVTHASTEGFISPFHAQLLLQAATPAALLAILHAYTPPAQQSKWTELPPER</sequence>
<proteinExistence type="inferred from homology"/>
<dbReference type="Proteomes" id="UP000326912">
    <property type="component" value="Unassembled WGS sequence"/>
</dbReference>
<dbReference type="GO" id="GO:0005829">
    <property type="term" value="C:cytosol"/>
    <property type="evidence" value="ECO:0007669"/>
    <property type="project" value="TreeGrafter"/>
</dbReference>
<dbReference type="GO" id="GO:0016799">
    <property type="term" value="F:hydrolase activity, hydrolyzing N-glycosyl compounds"/>
    <property type="evidence" value="ECO:0007669"/>
    <property type="project" value="TreeGrafter"/>
</dbReference>
<organism evidence="3 4">
    <name type="scientific">Dictyobacter vulcani</name>
    <dbReference type="NCBI Taxonomy" id="2607529"/>
    <lineage>
        <taxon>Bacteria</taxon>
        <taxon>Bacillati</taxon>
        <taxon>Chloroflexota</taxon>
        <taxon>Ktedonobacteria</taxon>
        <taxon>Ktedonobacterales</taxon>
        <taxon>Dictyobacteraceae</taxon>
        <taxon>Dictyobacter</taxon>
    </lineage>
</organism>
<evidence type="ECO:0000256" key="1">
    <source>
        <dbReference type="ARBA" id="ARBA00006763"/>
    </source>
</evidence>
<dbReference type="EMBL" id="BKZW01000001">
    <property type="protein sequence ID" value="GER88879.1"/>
    <property type="molecule type" value="Genomic_DNA"/>
</dbReference>
<protein>
    <recommendedName>
        <fullName evidence="2">Cytokinin riboside 5'-monophosphate phosphoribohydrolase</fullName>
        <ecNumber evidence="2">3.2.2.n1</ecNumber>
    </recommendedName>
</protein>
<keyword evidence="2 3" id="KW-0378">Hydrolase</keyword>
<dbReference type="Gene3D" id="3.40.50.450">
    <property type="match status" value="1"/>
</dbReference>
<keyword evidence="2" id="KW-0203">Cytokinin biosynthesis</keyword>
<name>A0A5J4KS11_9CHLR</name>
<accession>A0A5J4KS11</accession>
<dbReference type="EC" id="3.2.2.n1" evidence="2"/>
<gene>
    <name evidence="3" type="ORF">KDW_30410</name>
</gene>
<dbReference type="GO" id="GO:0009691">
    <property type="term" value="P:cytokinin biosynthetic process"/>
    <property type="evidence" value="ECO:0007669"/>
    <property type="project" value="UniProtKB-UniRule"/>
</dbReference>
<evidence type="ECO:0000256" key="2">
    <source>
        <dbReference type="RuleBase" id="RU363015"/>
    </source>
</evidence>
<dbReference type="SUPFAM" id="SSF102405">
    <property type="entry name" value="MCP/YpsA-like"/>
    <property type="match status" value="1"/>
</dbReference>
<dbReference type="Pfam" id="PF03641">
    <property type="entry name" value="Lysine_decarbox"/>
    <property type="match status" value="1"/>
</dbReference>
<dbReference type="RefSeq" id="WP_151756721.1">
    <property type="nucleotide sequence ID" value="NZ_BKZW01000001.1"/>
</dbReference>
<dbReference type="InterPro" id="IPR031100">
    <property type="entry name" value="LOG_fam"/>
</dbReference>
<comment type="caution">
    <text evidence="3">The sequence shown here is derived from an EMBL/GenBank/DDBJ whole genome shotgun (WGS) entry which is preliminary data.</text>
</comment>
<dbReference type="NCBIfam" id="TIGR00730">
    <property type="entry name" value="Rossman fold protein, TIGR00730 family"/>
    <property type="match status" value="1"/>
</dbReference>
<evidence type="ECO:0000313" key="4">
    <source>
        <dbReference type="Proteomes" id="UP000326912"/>
    </source>
</evidence>
<dbReference type="InterPro" id="IPR005269">
    <property type="entry name" value="LOG"/>
</dbReference>
<keyword evidence="4" id="KW-1185">Reference proteome</keyword>
<dbReference type="PANTHER" id="PTHR31223">
    <property type="entry name" value="LOG FAMILY PROTEIN YJL055W"/>
    <property type="match status" value="1"/>
</dbReference>
<evidence type="ECO:0000313" key="3">
    <source>
        <dbReference type="EMBL" id="GER88879.1"/>
    </source>
</evidence>